<evidence type="ECO:0000256" key="4">
    <source>
        <dbReference type="ARBA" id="ARBA00022723"/>
    </source>
</evidence>
<dbReference type="GO" id="GO:0016020">
    <property type="term" value="C:membrane"/>
    <property type="evidence" value="ECO:0007669"/>
    <property type="project" value="UniProtKB-SubCell"/>
</dbReference>
<dbReference type="GO" id="GO:0043005">
    <property type="term" value="C:neuron projection"/>
    <property type="evidence" value="ECO:0007669"/>
    <property type="project" value="UniProtKB-ARBA"/>
</dbReference>
<dbReference type="InterPro" id="IPR011993">
    <property type="entry name" value="PH-like_dom_sf"/>
</dbReference>
<dbReference type="InterPro" id="IPR008155">
    <property type="entry name" value="Amyloid_glyco"/>
</dbReference>
<evidence type="ECO:0000259" key="17">
    <source>
        <dbReference type="PROSITE" id="PS51870"/>
    </source>
</evidence>
<dbReference type="InterPro" id="IPR019745">
    <property type="entry name" value="Amyloid_glyco_intracell_CS"/>
</dbReference>
<dbReference type="InterPro" id="IPR011178">
    <property type="entry name" value="Amyloid_glyco_Cu-bd"/>
</dbReference>
<dbReference type="SUPFAM" id="SSF109843">
    <property type="entry name" value="CAPPD, an extracellular domain of amyloid beta A4 protein"/>
    <property type="match status" value="1"/>
</dbReference>
<dbReference type="GO" id="GO:0140677">
    <property type="term" value="F:molecular function activator activity"/>
    <property type="evidence" value="ECO:0007669"/>
    <property type="project" value="UniProtKB-ARBA"/>
</dbReference>
<evidence type="ECO:0000256" key="13">
    <source>
        <dbReference type="SAM" id="Coils"/>
    </source>
</evidence>
<dbReference type="GO" id="GO:0099503">
    <property type="term" value="C:secretory vesicle"/>
    <property type="evidence" value="ECO:0007669"/>
    <property type="project" value="UniProtKB-ARBA"/>
</dbReference>
<evidence type="ECO:0000259" key="16">
    <source>
        <dbReference type="PROSITE" id="PS51869"/>
    </source>
</evidence>
<dbReference type="PANTHER" id="PTHR23103">
    <property type="entry name" value="ALZHEIMER'S DISEASE BETA-AMYLOID RELATED"/>
    <property type="match status" value="1"/>
</dbReference>
<dbReference type="GO" id="GO:0007417">
    <property type="term" value="P:central nervous system development"/>
    <property type="evidence" value="ECO:0007669"/>
    <property type="project" value="TreeGrafter"/>
</dbReference>
<dbReference type="Pfam" id="PF02177">
    <property type="entry name" value="APP_N"/>
    <property type="match status" value="1"/>
</dbReference>
<feature type="disulfide bond" evidence="12">
    <location>
        <begin position="125"/>
        <end position="155"/>
    </location>
</feature>
<comment type="subcellular location">
    <subcellularLocation>
        <location evidence="1">Membrane</location>
        <topology evidence="1">Single-pass type I membrane protein</topology>
    </subcellularLocation>
</comment>
<dbReference type="Pfam" id="PF10515">
    <property type="entry name" value="APP_amyloid"/>
    <property type="match status" value="1"/>
</dbReference>
<gene>
    <name evidence="18" type="primary">APLP2</name>
</gene>
<keyword evidence="10 12" id="KW-1015">Disulfide bond</keyword>
<dbReference type="GO" id="GO:0051246">
    <property type="term" value="P:regulation of protein metabolic process"/>
    <property type="evidence" value="ECO:0007669"/>
    <property type="project" value="UniProtKB-ARBA"/>
</dbReference>
<dbReference type="PROSITE" id="PS51870">
    <property type="entry name" value="APP_E2"/>
    <property type="match status" value="1"/>
</dbReference>
<reference evidence="18" key="1">
    <citation type="submission" date="2025-08" db="UniProtKB">
        <authorList>
            <consortium name="Ensembl"/>
        </authorList>
    </citation>
    <scope>IDENTIFICATION</scope>
</reference>
<protein>
    <submittedName>
        <fullName evidence="18">Amyloid beta like protein 2</fullName>
    </submittedName>
</protein>
<keyword evidence="6" id="KW-0722">Serine protease inhibitor</keyword>
<dbReference type="GO" id="GO:0007409">
    <property type="term" value="P:axonogenesis"/>
    <property type="evidence" value="ECO:0007669"/>
    <property type="project" value="TreeGrafter"/>
</dbReference>
<evidence type="ECO:0000256" key="5">
    <source>
        <dbReference type="ARBA" id="ARBA00022729"/>
    </source>
</evidence>
<dbReference type="PROSITE" id="PS00320">
    <property type="entry name" value="APP_INTRA"/>
    <property type="match status" value="1"/>
</dbReference>
<evidence type="ECO:0000256" key="14">
    <source>
        <dbReference type="SAM" id="MobiDB-lite"/>
    </source>
</evidence>
<feature type="transmembrane region" description="Helical" evidence="15">
    <location>
        <begin position="586"/>
        <end position="608"/>
    </location>
</feature>
<keyword evidence="3 15" id="KW-0812">Transmembrane</keyword>
<evidence type="ECO:0000256" key="15">
    <source>
        <dbReference type="SAM" id="Phobius"/>
    </source>
</evidence>
<dbReference type="FunFam" id="3.90.570.10:FF:000001">
    <property type="entry name" value="Amyloid beta A4 protein"/>
    <property type="match status" value="1"/>
</dbReference>
<keyword evidence="5" id="KW-0732">Signal</keyword>
<dbReference type="Ensembl" id="ENSMMMT00000002948.1">
    <property type="protein sequence ID" value="ENSMMMP00000002609.1"/>
    <property type="gene ID" value="ENSMMMG00000002345.1"/>
</dbReference>
<evidence type="ECO:0000256" key="2">
    <source>
        <dbReference type="ARBA" id="ARBA00022690"/>
    </source>
</evidence>
<feature type="disulfide bond" evidence="12">
    <location>
        <begin position="114"/>
        <end position="168"/>
    </location>
</feature>
<feature type="region of interest" description="GFLD subdomain" evidence="12">
    <location>
        <begin position="11"/>
        <end position="104"/>
    </location>
</feature>
<name>A0A8C5YP38_MARMA</name>
<feature type="region of interest" description="Disordered" evidence="14">
    <location>
        <begin position="239"/>
        <end position="259"/>
    </location>
</feature>
<dbReference type="GO" id="GO:0009986">
    <property type="term" value="C:cell surface"/>
    <property type="evidence" value="ECO:0007669"/>
    <property type="project" value="UniProtKB-ARBA"/>
</dbReference>
<dbReference type="GeneTree" id="ENSGT00530000063252"/>
<dbReference type="Gene3D" id="2.30.29.30">
    <property type="entry name" value="Pleckstrin-homology domain (PH domain)/Phosphotyrosine-binding domain (PTB)"/>
    <property type="match status" value="1"/>
</dbReference>
<dbReference type="Gene3D" id="6.10.250.1670">
    <property type="match status" value="1"/>
</dbReference>
<dbReference type="PRINTS" id="PR00203">
    <property type="entry name" value="AMYLOIDA4"/>
</dbReference>
<reference evidence="18" key="2">
    <citation type="submission" date="2025-09" db="UniProtKB">
        <authorList>
            <consortium name="Ensembl"/>
        </authorList>
    </citation>
    <scope>IDENTIFICATION</scope>
</reference>
<evidence type="ECO:0000256" key="6">
    <source>
        <dbReference type="ARBA" id="ARBA00022900"/>
    </source>
</evidence>
<proteinExistence type="inferred from homology"/>
<sequence length="655" mass="75054">ALAANAGTGFAVAEPQIAMFCGKLNMHVNIQTGKWEPDPTGTKSCFGTKEEVLQYCQEIYPELKITNVMEANQPVSIDNWCRRDKKQCKNHIVIPFKCLVGEFVSDVLLVPEKCQFFHKERMEVCENHQHWHTVVKEACLTQGMTLYSYGMLLPCGVDQFHGTEYVCCPQTKVIDSVDSTVSKEEEEEEEDEEEDYDIYKSEFPTETDLEDFTEAAVDEEDEEGEEVVEDRDYYYDTFKGDDYNEENPTEPSSEGAISDKEIAHDVKVPPTPLPTNDVDVYFETSADDNEHARFQKAKEQLEIRHRNRMDRVKKEWEEAELQAKNLPKAERQTLIQHFQAMVKALEKEAASEKQQLVETHLARVEAMLNDRRRMALENYLAALQSDPPRPHRILQALRRYVRAENKDRLHTIRHYQHVLAVDPEKAAQMKSQVMTHLHVIEERRNQSLSLLYKVPYVAQEIQEEIDELLQEQRADMDQFTASISESTMDVRVSSEESDEIPPFHPFHPFPSLPENEGSGVGEQDGGLIGAEEKVINSKNKVDENMVIDETLDVKEMIFNAERVGGLEEEPESVGPLREDFSLSSSALIGLLVIAVAIATVIVISLVMLRKRQYGTISHGIVEVDPMLTPEERHLNKMQNHGYENPTYKYLEQMQI</sequence>
<accession>A0A8C5YP38</accession>
<feature type="disulfide bond" evidence="12">
    <location>
        <begin position="81"/>
        <end position="88"/>
    </location>
</feature>
<keyword evidence="2" id="KW-0646">Protease inhibitor</keyword>
<dbReference type="PROSITE" id="PS00319">
    <property type="entry name" value="APP_CUBD"/>
    <property type="match status" value="1"/>
</dbReference>
<dbReference type="SUPFAM" id="SSF56491">
    <property type="entry name" value="A heparin-binding domain"/>
    <property type="match status" value="1"/>
</dbReference>
<keyword evidence="8" id="KW-0186">Copper</keyword>
<dbReference type="Pfam" id="PF12925">
    <property type="entry name" value="APP_E2"/>
    <property type="match status" value="1"/>
</dbReference>
<dbReference type="InterPro" id="IPR019543">
    <property type="entry name" value="APP_amyloid_C"/>
</dbReference>
<evidence type="ECO:0000313" key="18">
    <source>
        <dbReference type="Ensembl" id="ENSMMMP00000002609.1"/>
    </source>
</evidence>
<dbReference type="SUPFAM" id="SSF89811">
    <property type="entry name" value="Amyloid beta a4 protein copper binding domain (domain 2)"/>
    <property type="match status" value="1"/>
</dbReference>
<dbReference type="InterPro" id="IPR024329">
    <property type="entry name" value="Amyloid_glyco_E2_domain"/>
</dbReference>
<keyword evidence="19" id="KW-1185">Reference proteome</keyword>
<keyword evidence="4" id="KW-0479">Metal-binding</keyword>
<dbReference type="SMART" id="SM00006">
    <property type="entry name" value="A4_EXTRA"/>
    <property type="match status" value="1"/>
</dbReference>
<comment type="similarity">
    <text evidence="12">Belongs to the APP family.</text>
</comment>
<feature type="region of interest" description="CuBD subdomain" evidence="12">
    <location>
        <begin position="112"/>
        <end position="170"/>
    </location>
</feature>
<evidence type="ECO:0000313" key="19">
    <source>
        <dbReference type="Proteomes" id="UP000694407"/>
    </source>
</evidence>
<dbReference type="Gene3D" id="3.30.1490.140">
    <property type="entry name" value="Amyloidogenic glycoprotein, copper-binding domain"/>
    <property type="match status" value="1"/>
</dbReference>
<dbReference type="FunFam" id="3.30.1490.140:FF:000001">
    <property type="entry name" value="Amyloid beta (A4) protein b"/>
    <property type="match status" value="1"/>
</dbReference>
<evidence type="ECO:0000256" key="9">
    <source>
        <dbReference type="ARBA" id="ARBA00023136"/>
    </source>
</evidence>
<dbReference type="GO" id="GO:0008201">
    <property type="term" value="F:heparin binding"/>
    <property type="evidence" value="ECO:0007669"/>
    <property type="project" value="UniProtKB-UniRule"/>
</dbReference>
<dbReference type="Pfam" id="PF12924">
    <property type="entry name" value="APP_Cu_bd"/>
    <property type="match status" value="1"/>
</dbReference>
<dbReference type="Gene3D" id="1.20.120.770">
    <property type="entry name" value="Amyloid precursor protein, E2 domain"/>
    <property type="match status" value="1"/>
</dbReference>
<keyword evidence="7 15" id="KW-1133">Transmembrane helix</keyword>
<organism evidence="18 19">
    <name type="scientific">Marmota marmota marmota</name>
    <name type="common">Alpine marmot</name>
    <dbReference type="NCBI Taxonomy" id="9994"/>
    <lineage>
        <taxon>Eukaryota</taxon>
        <taxon>Metazoa</taxon>
        <taxon>Chordata</taxon>
        <taxon>Craniata</taxon>
        <taxon>Vertebrata</taxon>
        <taxon>Euteleostomi</taxon>
        <taxon>Mammalia</taxon>
        <taxon>Eutheria</taxon>
        <taxon>Euarchontoglires</taxon>
        <taxon>Glires</taxon>
        <taxon>Rodentia</taxon>
        <taxon>Sciuromorpha</taxon>
        <taxon>Sciuridae</taxon>
        <taxon>Xerinae</taxon>
        <taxon>Marmotini</taxon>
        <taxon>Marmota</taxon>
    </lineage>
</organism>
<dbReference type="FunFam" id="1.20.120.770:FF:000001">
    <property type="entry name" value="Amyloid beta A4 protein-like isoform 1"/>
    <property type="match status" value="1"/>
</dbReference>
<dbReference type="AlphaFoldDB" id="A0A8C5YP38"/>
<dbReference type="PROSITE" id="PS51869">
    <property type="entry name" value="APP_E1"/>
    <property type="match status" value="1"/>
</dbReference>
<keyword evidence="9 15" id="KW-0472">Membrane</keyword>
<evidence type="ECO:0000256" key="3">
    <source>
        <dbReference type="ARBA" id="ARBA00022692"/>
    </source>
</evidence>
<dbReference type="GO" id="GO:0012505">
    <property type="term" value="C:endomembrane system"/>
    <property type="evidence" value="ECO:0007669"/>
    <property type="project" value="UniProtKB-ARBA"/>
</dbReference>
<dbReference type="Proteomes" id="UP000694407">
    <property type="component" value="Unplaced"/>
</dbReference>
<dbReference type="GO" id="GO:0004867">
    <property type="term" value="F:serine-type endopeptidase inhibitor activity"/>
    <property type="evidence" value="ECO:0007669"/>
    <property type="project" value="UniProtKB-KW"/>
</dbReference>
<dbReference type="InterPro" id="IPR036454">
    <property type="entry name" value="Amyloid_glyco_heparin-bd_sf"/>
</dbReference>
<evidence type="ECO:0000256" key="12">
    <source>
        <dbReference type="PROSITE-ProRule" id="PRU01217"/>
    </source>
</evidence>
<evidence type="ECO:0000256" key="1">
    <source>
        <dbReference type="ARBA" id="ARBA00004479"/>
    </source>
</evidence>
<dbReference type="InterPro" id="IPR015849">
    <property type="entry name" value="Amyloid_glyco_heparin-bd"/>
</dbReference>
<evidence type="ECO:0000256" key="10">
    <source>
        <dbReference type="ARBA" id="ARBA00023157"/>
    </source>
</evidence>
<feature type="disulfide bond" evidence="12">
    <location>
        <begin position="139"/>
        <end position="167"/>
    </location>
</feature>
<dbReference type="Gene3D" id="3.90.570.10">
    <property type="entry name" value="Amyloidogenic glycoprotein, heparin-binding domain"/>
    <property type="match status" value="1"/>
</dbReference>
<dbReference type="InterPro" id="IPR019744">
    <property type="entry name" value="APP_CUBD_CS"/>
</dbReference>
<dbReference type="InterPro" id="IPR008154">
    <property type="entry name" value="Amyloid_glyco_extra"/>
</dbReference>
<dbReference type="GO" id="GO:0010604">
    <property type="term" value="P:positive regulation of macromolecule metabolic process"/>
    <property type="evidence" value="ECO:0007669"/>
    <property type="project" value="UniProtKB-ARBA"/>
</dbReference>
<feature type="domain" description="E2" evidence="17">
    <location>
        <begin position="277"/>
        <end position="468"/>
    </location>
</feature>
<evidence type="ECO:0000256" key="11">
    <source>
        <dbReference type="ARBA" id="ARBA00023180"/>
    </source>
</evidence>
<dbReference type="CDD" id="cd21709">
    <property type="entry name" value="JMTM_APLP2"/>
    <property type="match status" value="1"/>
</dbReference>
<dbReference type="GO" id="GO:0046914">
    <property type="term" value="F:transition metal ion binding"/>
    <property type="evidence" value="ECO:0007669"/>
    <property type="project" value="InterPro"/>
</dbReference>
<feature type="domain" description="E1" evidence="16">
    <location>
        <begin position="11"/>
        <end position="170"/>
    </location>
</feature>
<evidence type="ECO:0000256" key="8">
    <source>
        <dbReference type="ARBA" id="ARBA00023008"/>
    </source>
</evidence>
<keyword evidence="11" id="KW-0325">Glycoprotein</keyword>
<dbReference type="InterPro" id="IPR036176">
    <property type="entry name" value="E2_sf"/>
</dbReference>
<evidence type="ECO:0000256" key="7">
    <source>
        <dbReference type="ARBA" id="ARBA00022989"/>
    </source>
</evidence>
<keyword evidence="13" id="KW-0175">Coiled coil</keyword>
<comment type="caution">
    <text evidence="12">Lacks conserved residue(s) required for the propagation of feature annotation.</text>
</comment>
<dbReference type="InterPro" id="IPR036669">
    <property type="entry name" value="Amyloid_Cu-bd_sf"/>
</dbReference>
<feature type="coiled-coil region" evidence="13">
    <location>
        <begin position="174"/>
        <end position="202"/>
    </location>
</feature>
<dbReference type="PANTHER" id="PTHR23103:SF14">
    <property type="entry name" value="AMYLOID BETA PRECURSOR LIKE PROTEIN 2"/>
    <property type="match status" value="1"/>
</dbReference>